<dbReference type="GO" id="GO:0003677">
    <property type="term" value="F:DNA binding"/>
    <property type="evidence" value="ECO:0007669"/>
    <property type="project" value="UniProtKB-KW"/>
</dbReference>
<evidence type="ECO:0000256" key="1">
    <source>
        <dbReference type="ARBA" id="ARBA00023125"/>
    </source>
</evidence>
<proteinExistence type="predicted"/>
<feature type="region of interest" description="Disordered" evidence="2">
    <location>
        <begin position="370"/>
        <end position="389"/>
    </location>
</feature>
<dbReference type="Pfam" id="PF07282">
    <property type="entry name" value="Cas12f1-like_TNB"/>
    <property type="match status" value="1"/>
</dbReference>
<evidence type="ECO:0000313" key="4">
    <source>
        <dbReference type="EMBL" id="CAD8223338.1"/>
    </source>
</evidence>
<accession>A0A7R9T2Y8</accession>
<reference evidence="4" key="1">
    <citation type="submission" date="2021-01" db="EMBL/GenBank/DDBJ databases">
        <authorList>
            <person name="Corre E."/>
            <person name="Pelletier E."/>
            <person name="Niang G."/>
            <person name="Scheremetjew M."/>
            <person name="Finn R."/>
            <person name="Kale V."/>
            <person name="Holt S."/>
            <person name="Cochrane G."/>
            <person name="Meng A."/>
            <person name="Brown T."/>
            <person name="Cohen L."/>
        </authorList>
    </citation>
    <scope>NUCLEOTIDE SEQUENCE</scope>
    <source>
        <strain evidence="4">Clade-A-BCC118000</strain>
    </source>
</reference>
<name>A0A7R9T2Y8_9CHLO</name>
<dbReference type="AlphaFoldDB" id="A0A7R9T2Y8"/>
<evidence type="ECO:0000256" key="2">
    <source>
        <dbReference type="SAM" id="MobiDB-lite"/>
    </source>
</evidence>
<keyword evidence="1" id="KW-0238">DNA-binding</keyword>
<gene>
    <name evidence="4" type="ORF">OLUC0939_LOCUS4062</name>
</gene>
<sequence>MYARYAVGRDPMEPSKTGRETALGEYALRSVLSKRLARMLNSVGSLKKRIATVHFGGARFSATYEKYVPVDRGDGDEAPLAVENDFETIVVGIDPGLNRIVSAAAAIPVFNTATKEVTGYRTTESSVSARRVHAASKPAARARVNLARRRAVERRAIAEGADASSAIAVANLGKAAQKMRLTGNGSRRRVYDTLPEKFLGELESMWIQVNGLGKTSPPAFVIAVGQEGTRVNRSWSGTPMKGAPRTSQSRFVAKLASQTRYPVRMIFTSEYKTSKLCPKCGETVEPALTGRVKIALKSKRSLVRPPKRNGMRCVNLQCQDCGRVKNRDTGVAAVNMLERLQTKLTLAQDITGAEFIERIRRDAFKIEKEPGAYDCDDEEEEDVDDEFDEDERAAACALEELTWTAETAAVEDARERDTRDARTTGASRAGSKAKPLQARGGVAKKRARASRMKTTSPSSSPDAIDPKRLRARQTCPVSPGDDAQARTVRRSDRVAARQQSGDGGTVAANLLQRLSSAATSDEP</sequence>
<organism evidence="4">
    <name type="scientific">Ostreococcus sp. 'lucimarinus'</name>
    <dbReference type="NCBI Taxonomy" id="242159"/>
    <lineage>
        <taxon>Eukaryota</taxon>
        <taxon>Viridiplantae</taxon>
        <taxon>Chlorophyta</taxon>
        <taxon>Mamiellophyceae</taxon>
        <taxon>Mamiellales</taxon>
        <taxon>Bathycoccaceae</taxon>
        <taxon>Ostreococcus</taxon>
    </lineage>
</organism>
<feature type="compositionally biased region" description="Basic and acidic residues" evidence="2">
    <location>
        <begin position="411"/>
        <end position="422"/>
    </location>
</feature>
<dbReference type="EMBL" id="HBDX01004722">
    <property type="protein sequence ID" value="CAD8223338.1"/>
    <property type="molecule type" value="Transcribed_RNA"/>
</dbReference>
<feature type="compositionally biased region" description="Acidic residues" evidence="2">
    <location>
        <begin position="374"/>
        <end position="389"/>
    </location>
</feature>
<dbReference type="InterPro" id="IPR010095">
    <property type="entry name" value="Cas12f1-like_TNB"/>
</dbReference>
<feature type="domain" description="Cas12f1-like TNB" evidence="3">
    <location>
        <begin position="260"/>
        <end position="335"/>
    </location>
</feature>
<feature type="compositionally biased region" description="Polar residues" evidence="2">
    <location>
        <begin position="452"/>
        <end position="461"/>
    </location>
</feature>
<feature type="compositionally biased region" description="Basic residues" evidence="2">
    <location>
        <begin position="442"/>
        <end position="451"/>
    </location>
</feature>
<feature type="region of interest" description="Disordered" evidence="2">
    <location>
        <begin position="407"/>
        <end position="507"/>
    </location>
</feature>
<protein>
    <recommendedName>
        <fullName evidence="3">Cas12f1-like TNB domain-containing protein</fullName>
    </recommendedName>
</protein>
<evidence type="ECO:0000259" key="3">
    <source>
        <dbReference type="Pfam" id="PF07282"/>
    </source>
</evidence>